<dbReference type="InterPro" id="IPR029063">
    <property type="entry name" value="SAM-dependent_MTases_sf"/>
</dbReference>
<keyword evidence="5" id="KW-0489">Methyltransferase</keyword>
<dbReference type="CDD" id="cd02440">
    <property type="entry name" value="AdoMet_MTases"/>
    <property type="match status" value="1"/>
</dbReference>
<accession>A0A1I7MRC9</accession>
<reference evidence="5 6" key="1">
    <citation type="submission" date="2016-10" db="EMBL/GenBank/DDBJ databases">
        <authorList>
            <person name="de Groot N.N."/>
        </authorList>
    </citation>
    <scope>NUCLEOTIDE SEQUENCE [LARGE SCALE GENOMIC DNA]</scope>
    <source>
        <strain evidence="5 6">CGMCC 1.7054</strain>
    </source>
</reference>
<dbReference type="SUPFAM" id="SSF116734">
    <property type="entry name" value="DNA methylase specificity domain"/>
    <property type="match status" value="1"/>
</dbReference>
<feature type="region of interest" description="Disordered" evidence="3">
    <location>
        <begin position="580"/>
        <end position="600"/>
    </location>
</feature>
<organism evidence="5 6">
    <name type="scientific">Micrococcus terreus</name>
    <dbReference type="NCBI Taxonomy" id="574650"/>
    <lineage>
        <taxon>Bacteria</taxon>
        <taxon>Bacillati</taxon>
        <taxon>Actinomycetota</taxon>
        <taxon>Actinomycetes</taxon>
        <taxon>Micrococcales</taxon>
        <taxon>Micrococcaceae</taxon>
        <taxon>Micrococcus</taxon>
    </lineage>
</organism>
<dbReference type="SUPFAM" id="SSF53335">
    <property type="entry name" value="S-adenosyl-L-methionine-dependent methyltransferases"/>
    <property type="match status" value="1"/>
</dbReference>
<evidence type="ECO:0000256" key="2">
    <source>
        <dbReference type="ARBA" id="ARBA00023125"/>
    </source>
</evidence>
<keyword evidence="1" id="KW-0680">Restriction system</keyword>
<feature type="compositionally biased region" description="Polar residues" evidence="3">
    <location>
        <begin position="588"/>
        <end position="597"/>
    </location>
</feature>
<keyword evidence="6" id="KW-1185">Reference proteome</keyword>
<dbReference type="RefSeq" id="WP_091698997.1">
    <property type="nucleotide sequence ID" value="NZ_FPCG01000011.1"/>
</dbReference>
<protein>
    <submittedName>
        <fullName evidence="5">Methyltransferase domain-containing protein</fullName>
    </submittedName>
</protein>
<name>A0A1I7MRC9_9MICC</name>
<dbReference type="Proteomes" id="UP000198881">
    <property type="component" value="Unassembled WGS sequence"/>
</dbReference>
<dbReference type="OrthoDB" id="9784823at2"/>
<evidence type="ECO:0000313" key="6">
    <source>
        <dbReference type="Proteomes" id="UP000198881"/>
    </source>
</evidence>
<dbReference type="Pfam" id="PF02384">
    <property type="entry name" value="N6_Mtase"/>
    <property type="match status" value="1"/>
</dbReference>
<evidence type="ECO:0000313" key="5">
    <source>
        <dbReference type="EMBL" id="SFV24478.1"/>
    </source>
</evidence>
<dbReference type="STRING" id="574650.SAMN04487966_11153"/>
<evidence type="ECO:0000256" key="1">
    <source>
        <dbReference type="ARBA" id="ARBA00022747"/>
    </source>
</evidence>
<evidence type="ECO:0000259" key="4">
    <source>
        <dbReference type="Pfam" id="PF02384"/>
    </source>
</evidence>
<dbReference type="GO" id="GO:0032259">
    <property type="term" value="P:methylation"/>
    <property type="evidence" value="ECO:0007669"/>
    <property type="project" value="UniProtKB-KW"/>
</dbReference>
<keyword evidence="5" id="KW-0808">Transferase</keyword>
<dbReference type="InterPro" id="IPR052916">
    <property type="entry name" value="Type-I_RE_MTase_Subunit"/>
</dbReference>
<dbReference type="GO" id="GO:0003677">
    <property type="term" value="F:DNA binding"/>
    <property type="evidence" value="ECO:0007669"/>
    <property type="project" value="UniProtKB-KW"/>
</dbReference>
<sequence>MTPSSPQGRPDFATALAPLSRATVDPIEATDLILSLLLLHREIRASAAWESVAQIIAQAASAPGDLTPTQALDVLAVQELTSEFRVLDEVLDWPAGSAPLSGVDLAEDFPLHLMAPVLEAFPGPGRSWHRTLADTAVEVMLRGEATLLSHGSRSSVTSRILTRAAAGSVHHHAVVYDPACGTGEVLWALSTDAAAPEFIGNDLDPDILRIAHLRAALRGVRLSSSTQDIVRDLSTPQVKADVVVCEAGRMILDGHEEVHEDETPARSIALHGQAAAGLKVLRHAAAALSPHGRAYVIVPQVILDAQVHYPARQNREWLVQSGALESLVQLGGSVASYTEEELLLCVLRAPGEGAEETPVQLIDASQEDEIVEQIGPWMDSLRAGQRPLGVRAGTVDRRRLIRGGILHRPATMLPAYLRPDDAHEGPLLGRMSLQDAMAAVRKGMTAARARAKVAVGAQTMVSLQSLIDSGAVTEVRAGHDEQAAVSATEDGKTQRVRLLRPLVRLDQSPVVTVPADMDLVQDGDLVFAPEDTGVVRPAPAGGARWVVRPQDRVLRVDPTRLSQDYLLFCLRQPWDETSRAQVGGISRGPTTGSTRRQSPLRPWSDYSIPLLPLAEQRELIAALRALDDLAVAADDLAQQARQQKTRLAQHLRFRHDLDQAQDL</sequence>
<dbReference type="GO" id="GO:0008170">
    <property type="term" value="F:N-methyltransferase activity"/>
    <property type="evidence" value="ECO:0007669"/>
    <property type="project" value="InterPro"/>
</dbReference>
<gene>
    <name evidence="5" type="ORF">SAMN04487966_11153</name>
</gene>
<dbReference type="Gene3D" id="3.90.220.20">
    <property type="entry name" value="DNA methylase specificity domains"/>
    <property type="match status" value="2"/>
</dbReference>
<feature type="domain" description="DNA methylase adenine-specific" evidence="4">
    <location>
        <begin position="168"/>
        <end position="370"/>
    </location>
</feature>
<dbReference type="InterPro" id="IPR044946">
    <property type="entry name" value="Restrct_endonuc_typeI_TRD_sf"/>
</dbReference>
<dbReference type="Gene3D" id="3.40.50.150">
    <property type="entry name" value="Vaccinia Virus protein VP39"/>
    <property type="match status" value="1"/>
</dbReference>
<dbReference type="EMBL" id="FPCG01000011">
    <property type="protein sequence ID" value="SFV24478.1"/>
    <property type="molecule type" value="Genomic_DNA"/>
</dbReference>
<dbReference type="GO" id="GO:0009307">
    <property type="term" value="P:DNA restriction-modification system"/>
    <property type="evidence" value="ECO:0007669"/>
    <property type="project" value="UniProtKB-KW"/>
</dbReference>
<dbReference type="PANTHER" id="PTHR42998:SF1">
    <property type="entry name" value="TYPE I RESTRICTION ENZYME HINDI METHYLASE SUBUNIT"/>
    <property type="match status" value="1"/>
</dbReference>
<keyword evidence="2" id="KW-0238">DNA-binding</keyword>
<proteinExistence type="predicted"/>
<evidence type="ECO:0000256" key="3">
    <source>
        <dbReference type="SAM" id="MobiDB-lite"/>
    </source>
</evidence>
<dbReference type="AlphaFoldDB" id="A0A1I7MRC9"/>
<dbReference type="PANTHER" id="PTHR42998">
    <property type="entry name" value="TYPE I RESTRICTION ENZYME HINDVIIP M PROTEIN-RELATED"/>
    <property type="match status" value="1"/>
</dbReference>
<dbReference type="InterPro" id="IPR003356">
    <property type="entry name" value="DNA_methylase_A-5"/>
</dbReference>